<dbReference type="Proteomes" id="UP001143856">
    <property type="component" value="Unassembled WGS sequence"/>
</dbReference>
<sequence>MLGLLGASNGLPDQAKQSGVFTAGIFSCQLEATFGRLELSFVTWSFQLQAWSGLTGGKTEKLLWRTAVHNNGPINVSRAAAFLSGASVQAGYAGVRWALCTTFEAMQGTTSTVDEKAAEEVEDAHVRRAMMTANRWRTSATVVEVEGGRRGLAMQENRAISALMRRGGVFPGFCTRRPGEAKRGWFQEVSFVGGSRVEGRKTNSSFFCL</sequence>
<evidence type="ECO:0000313" key="1">
    <source>
        <dbReference type="EMBL" id="KAJ2975093.1"/>
    </source>
</evidence>
<reference evidence="1" key="1">
    <citation type="submission" date="2022-10" db="EMBL/GenBank/DDBJ databases">
        <title>Genome Sequence of Xylaria curta.</title>
        <authorList>
            <person name="Buettner E."/>
        </authorList>
    </citation>
    <scope>NUCLEOTIDE SEQUENCE</scope>
    <source>
        <strain evidence="1">Babe10</strain>
    </source>
</reference>
<comment type="caution">
    <text evidence="1">The sequence shown here is derived from an EMBL/GenBank/DDBJ whole genome shotgun (WGS) entry which is preliminary data.</text>
</comment>
<name>A0ACC1N9G2_9PEZI</name>
<keyword evidence="2" id="KW-1185">Reference proteome</keyword>
<dbReference type="EMBL" id="JAPDGR010002590">
    <property type="protein sequence ID" value="KAJ2975093.1"/>
    <property type="molecule type" value="Genomic_DNA"/>
</dbReference>
<protein>
    <submittedName>
        <fullName evidence="1">Uncharacterized protein</fullName>
    </submittedName>
</protein>
<organism evidence="1 2">
    <name type="scientific">Xylaria curta</name>
    <dbReference type="NCBI Taxonomy" id="42375"/>
    <lineage>
        <taxon>Eukaryota</taxon>
        <taxon>Fungi</taxon>
        <taxon>Dikarya</taxon>
        <taxon>Ascomycota</taxon>
        <taxon>Pezizomycotina</taxon>
        <taxon>Sordariomycetes</taxon>
        <taxon>Xylariomycetidae</taxon>
        <taxon>Xylariales</taxon>
        <taxon>Xylariaceae</taxon>
        <taxon>Xylaria</taxon>
    </lineage>
</organism>
<gene>
    <name evidence="1" type="ORF">NUW58_g8455</name>
</gene>
<evidence type="ECO:0000313" key="2">
    <source>
        <dbReference type="Proteomes" id="UP001143856"/>
    </source>
</evidence>
<accession>A0ACC1N9G2</accession>
<proteinExistence type="predicted"/>